<dbReference type="RefSeq" id="WP_170231731.1">
    <property type="nucleotide sequence ID" value="NZ_VFPA01000006.1"/>
</dbReference>
<gene>
    <name evidence="3" type="ORF">FB558_7509</name>
</gene>
<protein>
    <submittedName>
        <fullName evidence="3">Uncharacterized protein (DUF58 family)</fullName>
    </submittedName>
</protein>
<dbReference type="Proteomes" id="UP000315677">
    <property type="component" value="Unassembled WGS sequence"/>
</dbReference>
<dbReference type="EMBL" id="VFPA01000006">
    <property type="protein sequence ID" value="TQM02866.1"/>
    <property type="molecule type" value="Genomic_DNA"/>
</dbReference>
<reference evidence="3 4" key="1">
    <citation type="submission" date="2019-06" db="EMBL/GenBank/DDBJ databases">
        <title>Sequencing the genomes of 1000 actinobacteria strains.</title>
        <authorList>
            <person name="Klenk H.-P."/>
        </authorList>
    </citation>
    <scope>NUCLEOTIDE SEQUENCE [LARGE SCALE GENOMIC DNA]</scope>
    <source>
        <strain evidence="3 4">DSM 45301</strain>
    </source>
</reference>
<organism evidence="3 4">
    <name type="scientific">Pseudonocardia kunmingensis</name>
    <dbReference type="NCBI Taxonomy" id="630975"/>
    <lineage>
        <taxon>Bacteria</taxon>
        <taxon>Bacillati</taxon>
        <taxon>Actinomycetota</taxon>
        <taxon>Actinomycetes</taxon>
        <taxon>Pseudonocardiales</taxon>
        <taxon>Pseudonocardiaceae</taxon>
        <taxon>Pseudonocardia</taxon>
    </lineage>
</organism>
<accession>A0A543D0K1</accession>
<proteinExistence type="predicted"/>
<dbReference type="InterPro" id="IPR002881">
    <property type="entry name" value="DUF58"/>
</dbReference>
<sequence length="325" mass="35429">MAAGSRPVTLRLPLLHSGQHEVLRVEHRLIGVDGAVLGRPQHPLSVRRIVPVPYTAPAHLPLPRRLRGLTGTHDSSRPGDGGDFRDVHPFAPGDRLRRIDWKATARRGRFAGDLYVRRTAATSDATVVVVLDSGDDLGEQVASWSRSAGATTGTSSLDIAREAAGSLAAGYVRAGDRVGFHDLAGAARMIAAGGGQRHLWRLLRAIELTGPSGVRSRRRRPPVVPADALVYVLSTFLDEEASRMAELWSAAGHRVIAVDVLPTPRFTGASRAERLAHRIVIMNRGDRIRSLQAQGVEVLRWQDDGPADPREARLRALCRPLRDRR</sequence>
<dbReference type="PANTHER" id="PTHR33608">
    <property type="entry name" value="BLL2464 PROTEIN"/>
    <property type="match status" value="1"/>
</dbReference>
<evidence type="ECO:0000313" key="4">
    <source>
        <dbReference type="Proteomes" id="UP000315677"/>
    </source>
</evidence>
<evidence type="ECO:0000256" key="1">
    <source>
        <dbReference type="SAM" id="MobiDB-lite"/>
    </source>
</evidence>
<comment type="caution">
    <text evidence="3">The sequence shown here is derived from an EMBL/GenBank/DDBJ whole genome shotgun (WGS) entry which is preliminary data.</text>
</comment>
<evidence type="ECO:0000259" key="2">
    <source>
        <dbReference type="Pfam" id="PF01882"/>
    </source>
</evidence>
<dbReference type="AlphaFoldDB" id="A0A543D0K1"/>
<feature type="domain" description="DUF58" evidence="2">
    <location>
        <begin position="87"/>
        <end position="261"/>
    </location>
</feature>
<dbReference type="Pfam" id="PF01882">
    <property type="entry name" value="DUF58"/>
    <property type="match status" value="1"/>
</dbReference>
<feature type="region of interest" description="Disordered" evidence="1">
    <location>
        <begin position="65"/>
        <end position="89"/>
    </location>
</feature>
<keyword evidence="4" id="KW-1185">Reference proteome</keyword>
<evidence type="ECO:0000313" key="3">
    <source>
        <dbReference type="EMBL" id="TQM02866.1"/>
    </source>
</evidence>
<dbReference type="PANTHER" id="PTHR33608:SF14">
    <property type="entry name" value="POSSIBLE CONSERVED SECRETED PROTEIN"/>
    <property type="match status" value="1"/>
</dbReference>
<name>A0A543D0K1_9PSEU</name>
<feature type="compositionally biased region" description="Basic and acidic residues" evidence="1">
    <location>
        <begin position="74"/>
        <end position="89"/>
    </location>
</feature>